<evidence type="ECO:0000313" key="3">
    <source>
        <dbReference type="EMBL" id="CAH1269788.1"/>
    </source>
</evidence>
<dbReference type="Pfam" id="PF06701">
    <property type="entry name" value="MIB_HERC2"/>
    <property type="match status" value="1"/>
</dbReference>
<feature type="compositionally biased region" description="Low complexity" evidence="1">
    <location>
        <begin position="452"/>
        <end position="472"/>
    </location>
</feature>
<feature type="domain" description="VWFA" evidence="2">
    <location>
        <begin position="2"/>
        <end position="201"/>
    </location>
</feature>
<dbReference type="PANTHER" id="PTHR30336">
    <property type="entry name" value="INNER MEMBRANE PROTEIN, PROBABLE PERMEASE"/>
    <property type="match status" value="1"/>
</dbReference>
<evidence type="ECO:0000259" key="2">
    <source>
        <dbReference type="SMART" id="SM00327"/>
    </source>
</evidence>
<dbReference type="GO" id="GO:0046872">
    <property type="term" value="F:metal ion binding"/>
    <property type="evidence" value="ECO:0007669"/>
    <property type="project" value="InterPro"/>
</dbReference>
<dbReference type="FunFam" id="3.40.50.410:FF:000186">
    <property type="entry name" value="Uncharacterized protein"/>
    <property type="match status" value="1"/>
</dbReference>
<dbReference type="GO" id="GO:0004842">
    <property type="term" value="F:ubiquitin-protein transferase activity"/>
    <property type="evidence" value="ECO:0007669"/>
    <property type="project" value="InterPro"/>
</dbReference>
<dbReference type="CDD" id="cd00198">
    <property type="entry name" value="vWFA"/>
    <property type="match status" value="1"/>
</dbReference>
<dbReference type="Gene3D" id="3.40.50.410">
    <property type="entry name" value="von Willebrand factor, type A domain"/>
    <property type="match status" value="1"/>
</dbReference>
<dbReference type="SUPFAM" id="SSF53300">
    <property type="entry name" value="vWA-like"/>
    <property type="match status" value="1"/>
</dbReference>
<dbReference type="InterPro" id="IPR037252">
    <property type="entry name" value="Mib_Herc2_sf"/>
</dbReference>
<dbReference type="EMBL" id="OV696692">
    <property type="protein sequence ID" value="CAH1269788.1"/>
    <property type="molecule type" value="Genomic_DNA"/>
</dbReference>
<dbReference type="SUPFAM" id="SSF159034">
    <property type="entry name" value="Mib/herc2 domain-like"/>
    <property type="match status" value="2"/>
</dbReference>
<dbReference type="AlphaFoldDB" id="A0A8K0A6Y8"/>
<dbReference type="GO" id="GO:0005886">
    <property type="term" value="C:plasma membrane"/>
    <property type="evidence" value="ECO:0007669"/>
    <property type="project" value="TreeGrafter"/>
</dbReference>
<gene>
    <name evidence="3" type="primary">MIB1</name>
    <name evidence="3" type="ORF">BLAG_LOCUS22312</name>
</gene>
<feature type="compositionally biased region" description="Polar residues" evidence="1">
    <location>
        <begin position="473"/>
        <end position="482"/>
    </location>
</feature>
<dbReference type="InterPro" id="IPR036465">
    <property type="entry name" value="vWFA_dom_sf"/>
</dbReference>
<keyword evidence="4" id="KW-1185">Reference proteome</keyword>
<name>A0A8K0A6Y8_BRALA</name>
<dbReference type="Proteomes" id="UP000838412">
    <property type="component" value="Chromosome 7"/>
</dbReference>
<dbReference type="InterPro" id="IPR051599">
    <property type="entry name" value="Cell_Envelope_Assoc"/>
</dbReference>
<feature type="region of interest" description="Disordered" evidence="1">
    <location>
        <begin position="446"/>
        <end position="482"/>
    </location>
</feature>
<dbReference type="Pfam" id="PF13519">
    <property type="entry name" value="VWA_2"/>
    <property type="match status" value="1"/>
</dbReference>
<evidence type="ECO:0000313" key="4">
    <source>
        <dbReference type="Proteomes" id="UP000838412"/>
    </source>
</evidence>
<dbReference type="InterPro" id="IPR010606">
    <property type="entry name" value="Mib_Herc2"/>
</dbReference>
<dbReference type="SMART" id="SM00327">
    <property type="entry name" value="VWA"/>
    <property type="match status" value="1"/>
</dbReference>
<accession>A0A8K0A6Y8</accession>
<protein>
    <submittedName>
        <fullName evidence="3">MIB1 protein</fullName>
    </submittedName>
</protein>
<reference evidence="3" key="1">
    <citation type="submission" date="2022-01" db="EMBL/GenBank/DDBJ databases">
        <authorList>
            <person name="Braso-Vives M."/>
        </authorList>
    </citation>
    <scope>NUCLEOTIDE SEQUENCE</scope>
</reference>
<proteinExistence type="predicted"/>
<dbReference type="Gene3D" id="2.30.30.40">
    <property type="entry name" value="SH3 Domains"/>
    <property type="match status" value="2"/>
</dbReference>
<dbReference type="InterPro" id="IPR002035">
    <property type="entry name" value="VWF_A"/>
</dbReference>
<dbReference type="PANTHER" id="PTHR30336:SF20">
    <property type="entry name" value="DUF218 DOMAIN-CONTAINING PROTEIN"/>
    <property type="match status" value="1"/>
</dbReference>
<organism evidence="3 4">
    <name type="scientific">Branchiostoma lanceolatum</name>
    <name type="common">Common lancelet</name>
    <name type="synonym">Amphioxus lanceolatum</name>
    <dbReference type="NCBI Taxonomy" id="7740"/>
    <lineage>
        <taxon>Eukaryota</taxon>
        <taxon>Metazoa</taxon>
        <taxon>Chordata</taxon>
        <taxon>Cephalochordata</taxon>
        <taxon>Leptocardii</taxon>
        <taxon>Amphioxiformes</taxon>
        <taxon>Branchiostomatidae</taxon>
        <taxon>Branchiostoma</taxon>
    </lineage>
</organism>
<dbReference type="GO" id="GO:0016567">
    <property type="term" value="P:protein ubiquitination"/>
    <property type="evidence" value="ECO:0007669"/>
    <property type="project" value="InterPro"/>
</dbReference>
<sequence length="482" mass="52496">MPLDTVLCLDTSGSMAGRGMRELKKAVKEFLLGVQETASKHNLRENVGVVEFGAKTRIVQPLTNNYAVVLRAVDNLNAGGTTPMFEGLMEALKEVLQNGGVLVLSGQKKMTPRVILMTDGHPDLHPRPGSTLLQDKENVLKAALSFGPAGWQAVGLPHPIPIACVGCGGDVDGALLQAVAKLTNGMYVQGDIGQLSEFFRRQVLLIRFAAQFSHGMKRCRIAFAISDMRQLRDLMVLRQYLAQMGESVDEEELVGLKTLLLAMLLCAADDDSDDEEQDNMPPLGSRVQRGRDWKWGNQDRQGTGTVVQHKSDGNLVVEWDHDSASNYKYRFGAEGARDVRVVDEPRVVGAGGRIMPGCRVVRDSVMWFYASGRDWASRYGDQDGGRGSVGFVYKVKEGEDYNVHVRWPNKHKNVYKYQPNIKEIQIKEEHAVLGTTAALAALSLAGSGGMSSGPSSSSRPSSSRPSTATGTRQGSSDNCSVM</sequence>
<evidence type="ECO:0000256" key="1">
    <source>
        <dbReference type="SAM" id="MobiDB-lite"/>
    </source>
</evidence>
<dbReference type="OrthoDB" id="438049at2759"/>
<feature type="region of interest" description="Disordered" evidence="1">
    <location>
        <begin position="271"/>
        <end position="290"/>
    </location>
</feature>